<evidence type="ECO:0000256" key="2">
    <source>
        <dbReference type="ARBA" id="ARBA00022679"/>
    </source>
</evidence>
<evidence type="ECO:0000256" key="3">
    <source>
        <dbReference type="ARBA" id="ARBA00023027"/>
    </source>
</evidence>
<keyword evidence="4" id="KW-0479">Metal-binding</keyword>
<proteinExistence type="predicted"/>
<reference evidence="7" key="1">
    <citation type="journal article" date="2019" name="Int. J. Syst. Evol. Microbiol.">
        <title>The Global Catalogue of Microorganisms (GCM) 10K type strain sequencing project: providing services to taxonomists for standard genome sequencing and annotation.</title>
        <authorList>
            <consortium name="The Broad Institute Genomics Platform"/>
            <consortium name="The Broad Institute Genome Sequencing Center for Infectious Disease"/>
            <person name="Wu L."/>
            <person name="Ma J."/>
        </authorList>
    </citation>
    <scope>NUCLEOTIDE SEQUENCE [LARGE SCALE GENOMIC DNA]</scope>
    <source>
        <strain evidence="7">JCM 16673</strain>
    </source>
</reference>
<evidence type="ECO:0000313" key="6">
    <source>
        <dbReference type="EMBL" id="GAA4030293.1"/>
    </source>
</evidence>
<keyword evidence="7" id="KW-1185">Reference proteome</keyword>
<feature type="domain" description="Deacetylase sirtuin-type" evidence="5">
    <location>
        <begin position="6"/>
        <end position="281"/>
    </location>
</feature>
<dbReference type="EC" id="2.3.1.286" evidence="1"/>
<evidence type="ECO:0000256" key="4">
    <source>
        <dbReference type="PROSITE-ProRule" id="PRU00236"/>
    </source>
</evidence>
<dbReference type="PANTHER" id="PTHR11085">
    <property type="entry name" value="NAD-DEPENDENT PROTEIN DEACYLASE SIRTUIN-5, MITOCHONDRIAL-RELATED"/>
    <property type="match status" value="1"/>
</dbReference>
<dbReference type="InterPro" id="IPR050134">
    <property type="entry name" value="NAD-dep_sirtuin_deacylases"/>
</dbReference>
<dbReference type="InterPro" id="IPR026591">
    <property type="entry name" value="Sirtuin_cat_small_dom_sf"/>
</dbReference>
<protein>
    <recommendedName>
        <fullName evidence="1">protein acetyllysine N-acetyltransferase</fullName>
        <ecNumber evidence="1">2.3.1.286</ecNumber>
    </recommendedName>
</protein>
<evidence type="ECO:0000313" key="7">
    <source>
        <dbReference type="Proteomes" id="UP001501353"/>
    </source>
</evidence>
<feature type="binding site" evidence="4">
    <location>
        <position position="178"/>
    </location>
    <ligand>
        <name>Zn(2+)</name>
        <dbReference type="ChEBI" id="CHEBI:29105"/>
    </ligand>
</feature>
<feature type="active site" description="Proton acceptor" evidence="4">
    <location>
        <position position="138"/>
    </location>
</feature>
<keyword evidence="3" id="KW-0520">NAD</keyword>
<gene>
    <name evidence="6" type="ORF">GCM10022212_30690</name>
</gene>
<evidence type="ECO:0000259" key="5">
    <source>
        <dbReference type="PROSITE" id="PS50305"/>
    </source>
</evidence>
<dbReference type="Pfam" id="PF02146">
    <property type="entry name" value="SIR2"/>
    <property type="match status" value="1"/>
</dbReference>
<keyword evidence="4" id="KW-0862">Zinc</keyword>
<dbReference type="EMBL" id="BAAAZE010000013">
    <property type="protein sequence ID" value="GAA4030293.1"/>
    <property type="molecule type" value="Genomic_DNA"/>
</dbReference>
<sequence length="281" mass="31140">MQKATMPDLPASLDLAASWIHDADALLITAGAGIGIDSGLPDFRGPQGFWGAYPGLRQPGLGFEDIANQQAFERDPRQAWGFYGHRLQLYRSTRPHEGFGILRELGRRMPHGVFVFTSNVDGQFEQAGFDAARMVECHGSIHHLQCLAACSTAIWSADDFHPVVDEKNCRLLSDLPVCPQCGGLARPTILMFDDWTWLPERTELQQRRMAHWLQMMARLVVIEIGAGTAIPSARRKGESQHARLIRINLREAEVRGPQEIGIALGALDALQALQSRVVART</sequence>
<dbReference type="Gene3D" id="3.40.50.1220">
    <property type="entry name" value="TPP-binding domain"/>
    <property type="match status" value="1"/>
</dbReference>
<dbReference type="InterPro" id="IPR029035">
    <property type="entry name" value="DHS-like_NAD/FAD-binding_dom"/>
</dbReference>
<keyword evidence="2" id="KW-0808">Transferase</keyword>
<feature type="binding site" evidence="4">
    <location>
        <position position="150"/>
    </location>
    <ligand>
        <name>Zn(2+)</name>
        <dbReference type="ChEBI" id="CHEBI:29105"/>
    </ligand>
</feature>
<feature type="binding site" evidence="4">
    <location>
        <position position="181"/>
    </location>
    <ligand>
        <name>Zn(2+)</name>
        <dbReference type="ChEBI" id="CHEBI:29105"/>
    </ligand>
</feature>
<dbReference type="Gene3D" id="3.30.1600.10">
    <property type="entry name" value="SIR2/SIRT2 'Small Domain"/>
    <property type="match status" value="1"/>
</dbReference>
<accession>A0ABP7TRP3</accession>
<dbReference type="Proteomes" id="UP001501353">
    <property type="component" value="Unassembled WGS sequence"/>
</dbReference>
<dbReference type="PANTHER" id="PTHR11085:SF4">
    <property type="entry name" value="NAD-DEPENDENT PROTEIN DEACYLASE"/>
    <property type="match status" value="1"/>
</dbReference>
<organism evidence="6 7">
    <name type="scientific">Actimicrobium antarcticum</name>
    <dbReference type="NCBI Taxonomy" id="1051899"/>
    <lineage>
        <taxon>Bacteria</taxon>
        <taxon>Pseudomonadati</taxon>
        <taxon>Pseudomonadota</taxon>
        <taxon>Betaproteobacteria</taxon>
        <taxon>Burkholderiales</taxon>
        <taxon>Oxalobacteraceae</taxon>
        <taxon>Actimicrobium</taxon>
    </lineage>
</organism>
<evidence type="ECO:0000256" key="1">
    <source>
        <dbReference type="ARBA" id="ARBA00012928"/>
    </source>
</evidence>
<dbReference type="InterPro" id="IPR003000">
    <property type="entry name" value="Sirtuin"/>
</dbReference>
<dbReference type="SUPFAM" id="SSF52467">
    <property type="entry name" value="DHS-like NAD/FAD-binding domain"/>
    <property type="match status" value="1"/>
</dbReference>
<feature type="binding site" evidence="4">
    <location>
        <position position="146"/>
    </location>
    <ligand>
        <name>Zn(2+)</name>
        <dbReference type="ChEBI" id="CHEBI:29105"/>
    </ligand>
</feature>
<dbReference type="PROSITE" id="PS50305">
    <property type="entry name" value="SIRTUIN"/>
    <property type="match status" value="1"/>
</dbReference>
<dbReference type="InterPro" id="IPR026590">
    <property type="entry name" value="Ssirtuin_cat_dom"/>
</dbReference>
<name>A0ABP7TRP3_9BURK</name>
<comment type="caution">
    <text evidence="6">The sequence shown here is derived from an EMBL/GenBank/DDBJ whole genome shotgun (WGS) entry which is preliminary data.</text>
</comment>